<dbReference type="RefSeq" id="WP_277536879.1">
    <property type="nucleotide sequence ID" value="NZ_JAPDIA010000008.1"/>
</dbReference>
<accession>A0A9X4QW50</accession>
<evidence type="ECO:0000313" key="1">
    <source>
        <dbReference type="EMBL" id="MDG0813118.1"/>
    </source>
</evidence>
<organism evidence="1 2">
    <name type="scientific">Cohnella rhizosphaerae</name>
    <dbReference type="NCBI Taxonomy" id="1457232"/>
    <lineage>
        <taxon>Bacteria</taxon>
        <taxon>Bacillati</taxon>
        <taxon>Bacillota</taxon>
        <taxon>Bacilli</taxon>
        <taxon>Bacillales</taxon>
        <taxon>Paenibacillaceae</taxon>
        <taxon>Cohnella</taxon>
    </lineage>
</organism>
<name>A0A9X4QW50_9BACL</name>
<comment type="caution">
    <text evidence="1">The sequence shown here is derived from an EMBL/GenBank/DDBJ whole genome shotgun (WGS) entry which is preliminary data.</text>
</comment>
<dbReference type="EMBL" id="JAPDIA010000008">
    <property type="protein sequence ID" value="MDG0813118.1"/>
    <property type="molecule type" value="Genomic_DNA"/>
</dbReference>
<keyword evidence="2" id="KW-1185">Reference proteome</keyword>
<dbReference type="Proteomes" id="UP001153404">
    <property type="component" value="Unassembled WGS sequence"/>
</dbReference>
<dbReference type="SUPFAM" id="SSF81301">
    <property type="entry name" value="Nucleotidyltransferase"/>
    <property type="match status" value="1"/>
</dbReference>
<dbReference type="Gene3D" id="3.30.460.40">
    <property type="match status" value="1"/>
</dbReference>
<sequence>MPIVGAGEGILQALSAFAASTEGCGARWLVGGSAGLALRGARLAAAPRDLDIYADAASVAALHDRVAGWVVETPAWDETGRYRSLLSRYRYGGVAIELVGDFEIRAPGSRYRTEVDAFLYDHGDDWTPAGSARPIRLMPLGHELIFNLLRERRDRATEAARLLREDRGDQLLALRRLAARQSLSERIMDELARLTDPKQEEGAQDGR</sequence>
<gene>
    <name evidence="1" type="ORF">OMP40_30295</name>
</gene>
<dbReference type="AlphaFoldDB" id="A0A9X4QW50"/>
<dbReference type="InterPro" id="IPR043519">
    <property type="entry name" value="NT_sf"/>
</dbReference>
<protein>
    <submittedName>
        <fullName evidence="1">Uncharacterized protein</fullName>
    </submittedName>
</protein>
<reference evidence="1" key="1">
    <citation type="submission" date="2022-10" db="EMBL/GenBank/DDBJ databases">
        <title>Comparative genomic analysis of Cohnella hashimotonis sp. nov., isolated from the International Space Station.</title>
        <authorList>
            <person name="Simpson A."/>
            <person name="Venkateswaran K."/>
        </authorList>
    </citation>
    <scope>NUCLEOTIDE SEQUENCE</scope>
    <source>
        <strain evidence="1">DSM 28161</strain>
    </source>
</reference>
<evidence type="ECO:0000313" key="2">
    <source>
        <dbReference type="Proteomes" id="UP001153404"/>
    </source>
</evidence>
<proteinExistence type="predicted"/>